<dbReference type="Pfam" id="PF07993">
    <property type="entry name" value="NAD_binding_4"/>
    <property type="match status" value="1"/>
</dbReference>
<feature type="active site" description="Proton acceptor; for dehydratase activity" evidence="7">
    <location>
        <position position="934"/>
    </location>
</feature>
<dbReference type="Pfam" id="PF00698">
    <property type="entry name" value="Acyl_transf_1"/>
    <property type="match status" value="1"/>
</dbReference>
<keyword evidence="6" id="KW-0511">Multifunctional enzyme</keyword>
<evidence type="ECO:0008006" key="13">
    <source>
        <dbReference type="Google" id="ProtNLM"/>
    </source>
</evidence>
<feature type="domain" description="PKS/mFAS DH" evidence="10">
    <location>
        <begin position="901"/>
        <end position="1176"/>
    </location>
</feature>
<accession>A0A2H3DR07</accession>
<dbReference type="GO" id="GO:0006633">
    <property type="term" value="P:fatty acid biosynthetic process"/>
    <property type="evidence" value="ECO:0007669"/>
    <property type="project" value="InterPro"/>
</dbReference>
<dbReference type="InParanoid" id="A0A2H3DR07"/>
<dbReference type="InterPro" id="IPR001227">
    <property type="entry name" value="Ac_transferase_dom_sf"/>
</dbReference>
<dbReference type="SUPFAM" id="SSF53901">
    <property type="entry name" value="Thiolase-like"/>
    <property type="match status" value="1"/>
</dbReference>
<protein>
    <recommendedName>
        <fullName evidence="13">Ketoacyl-synt-domain-containing protein</fullName>
    </recommendedName>
</protein>
<dbReference type="PROSITE" id="PS00606">
    <property type="entry name" value="KS3_1"/>
    <property type="match status" value="1"/>
</dbReference>
<dbReference type="PANTHER" id="PTHR43775:SF37">
    <property type="entry name" value="SI:DKEY-61P9.11"/>
    <property type="match status" value="1"/>
</dbReference>
<evidence type="ECO:0000256" key="8">
    <source>
        <dbReference type="SAM" id="MobiDB-lite"/>
    </source>
</evidence>
<dbReference type="InterPro" id="IPR018201">
    <property type="entry name" value="Ketoacyl_synth_AS"/>
</dbReference>
<feature type="region of interest" description="C-terminal hotdog fold" evidence="7">
    <location>
        <begin position="1028"/>
        <end position="1176"/>
    </location>
</feature>
<dbReference type="InterPro" id="IPR013120">
    <property type="entry name" value="FAR_NAD-bd"/>
</dbReference>
<dbReference type="InterPro" id="IPR049552">
    <property type="entry name" value="PKS_DH_N"/>
</dbReference>
<dbReference type="InterPro" id="IPR036736">
    <property type="entry name" value="ACP-like_sf"/>
</dbReference>
<evidence type="ECO:0000259" key="9">
    <source>
        <dbReference type="PROSITE" id="PS52004"/>
    </source>
</evidence>
<dbReference type="InterPro" id="IPR013968">
    <property type="entry name" value="PKS_KR"/>
</dbReference>
<dbReference type="Pfam" id="PF00550">
    <property type="entry name" value="PP-binding"/>
    <property type="match status" value="1"/>
</dbReference>
<evidence type="ECO:0000256" key="5">
    <source>
        <dbReference type="ARBA" id="ARBA00023026"/>
    </source>
</evidence>
<dbReference type="InterPro" id="IPR042104">
    <property type="entry name" value="PKS_dehydratase_sf"/>
</dbReference>
<dbReference type="Pfam" id="PF08659">
    <property type="entry name" value="KR"/>
    <property type="match status" value="1"/>
</dbReference>
<dbReference type="InterPro" id="IPR014030">
    <property type="entry name" value="Ketoacyl_synth_N"/>
</dbReference>
<dbReference type="InterPro" id="IPR020841">
    <property type="entry name" value="PKS_Beta-ketoAc_synthase_dom"/>
</dbReference>
<evidence type="ECO:0000313" key="12">
    <source>
        <dbReference type="Proteomes" id="UP000217790"/>
    </source>
</evidence>
<proteinExistence type="predicted"/>
<dbReference type="InterPro" id="IPR049900">
    <property type="entry name" value="PKS_mFAS_DH"/>
</dbReference>
<evidence type="ECO:0000256" key="4">
    <source>
        <dbReference type="ARBA" id="ARBA00022679"/>
    </source>
</evidence>
<dbReference type="OMA" id="VIFDISW"/>
<evidence type="ECO:0000256" key="7">
    <source>
        <dbReference type="PROSITE-ProRule" id="PRU01363"/>
    </source>
</evidence>
<dbReference type="Pfam" id="PF00109">
    <property type="entry name" value="ketoacyl-synt"/>
    <property type="match status" value="1"/>
</dbReference>
<dbReference type="Pfam" id="PF21089">
    <property type="entry name" value="PKS_DH_N"/>
    <property type="match status" value="1"/>
</dbReference>
<dbReference type="Proteomes" id="UP000217790">
    <property type="component" value="Unassembled WGS sequence"/>
</dbReference>
<dbReference type="CDD" id="cd00833">
    <property type="entry name" value="PKS"/>
    <property type="match status" value="1"/>
</dbReference>
<evidence type="ECO:0000256" key="2">
    <source>
        <dbReference type="ARBA" id="ARBA00022450"/>
    </source>
</evidence>
<dbReference type="STRING" id="47427.A0A2H3DR07"/>
<keyword evidence="5" id="KW-0843">Virulence</keyword>
<feature type="region of interest" description="Disordered" evidence="8">
    <location>
        <begin position="1196"/>
        <end position="1226"/>
    </location>
</feature>
<evidence type="ECO:0000256" key="1">
    <source>
        <dbReference type="ARBA" id="ARBA00005179"/>
    </source>
</evidence>
<comment type="pathway">
    <text evidence="1">Secondary metabolite biosynthesis.</text>
</comment>
<dbReference type="OrthoDB" id="329835at2759"/>
<dbReference type="PANTHER" id="PTHR43775">
    <property type="entry name" value="FATTY ACID SYNTHASE"/>
    <property type="match status" value="1"/>
</dbReference>
<dbReference type="SUPFAM" id="SSF55048">
    <property type="entry name" value="Probable ACP-binding domain of malonyl-CoA ACP transacylase"/>
    <property type="match status" value="1"/>
</dbReference>
<evidence type="ECO:0000313" key="11">
    <source>
        <dbReference type="EMBL" id="PBK89876.1"/>
    </source>
</evidence>
<feature type="region of interest" description="N-terminal hotdog fold" evidence="7">
    <location>
        <begin position="901"/>
        <end position="1015"/>
    </location>
</feature>
<reference evidence="12" key="1">
    <citation type="journal article" date="2017" name="Nat. Ecol. Evol.">
        <title>Genome expansion and lineage-specific genetic innovations in the forest pathogenic fungi Armillaria.</title>
        <authorList>
            <person name="Sipos G."/>
            <person name="Prasanna A.N."/>
            <person name="Walter M.C."/>
            <person name="O'Connor E."/>
            <person name="Balint B."/>
            <person name="Krizsan K."/>
            <person name="Kiss B."/>
            <person name="Hess J."/>
            <person name="Varga T."/>
            <person name="Slot J."/>
            <person name="Riley R."/>
            <person name="Boka B."/>
            <person name="Rigling D."/>
            <person name="Barry K."/>
            <person name="Lee J."/>
            <person name="Mihaltcheva S."/>
            <person name="LaButti K."/>
            <person name="Lipzen A."/>
            <person name="Waldron R."/>
            <person name="Moloney N.M."/>
            <person name="Sperisen C."/>
            <person name="Kredics L."/>
            <person name="Vagvoelgyi C."/>
            <person name="Patrignani A."/>
            <person name="Fitzpatrick D."/>
            <person name="Nagy I."/>
            <person name="Doyle S."/>
            <person name="Anderson J.B."/>
            <person name="Grigoriev I.V."/>
            <person name="Gueldener U."/>
            <person name="Muensterkoetter M."/>
            <person name="Nagy L.G."/>
        </authorList>
    </citation>
    <scope>NUCLEOTIDE SEQUENCE [LARGE SCALE GENOMIC DNA]</scope>
    <source>
        <strain evidence="12">Ar21-2</strain>
    </source>
</reference>
<dbReference type="InterPro" id="IPR016035">
    <property type="entry name" value="Acyl_Trfase/lysoPLipase"/>
</dbReference>
<feature type="domain" description="Ketosynthase family 3 (KS3)" evidence="9">
    <location>
        <begin position="10"/>
        <end position="429"/>
    </location>
</feature>
<dbReference type="SMART" id="SM00825">
    <property type="entry name" value="PKS_KS"/>
    <property type="match status" value="1"/>
</dbReference>
<dbReference type="SUPFAM" id="SSF51735">
    <property type="entry name" value="NAD(P)-binding Rossmann-fold domains"/>
    <property type="match status" value="2"/>
</dbReference>
<gene>
    <name evidence="11" type="ORF">ARMGADRAFT_1083340</name>
</gene>
<dbReference type="InterPro" id="IPR014043">
    <property type="entry name" value="Acyl_transferase_dom"/>
</dbReference>
<dbReference type="InterPro" id="IPR009081">
    <property type="entry name" value="PP-bd_ACP"/>
</dbReference>
<evidence type="ECO:0000259" key="10">
    <source>
        <dbReference type="PROSITE" id="PS52019"/>
    </source>
</evidence>
<dbReference type="Gene3D" id="3.10.129.110">
    <property type="entry name" value="Polyketide synthase dehydratase"/>
    <property type="match status" value="1"/>
</dbReference>
<dbReference type="Gene3D" id="3.40.47.10">
    <property type="match status" value="1"/>
</dbReference>
<feature type="active site" description="Proton donor; for dehydratase activity" evidence="7">
    <location>
        <position position="1087"/>
    </location>
</feature>
<dbReference type="EMBL" id="KZ293667">
    <property type="protein sequence ID" value="PBK89876.1"/>
    <property type="molecule type" value="Genomic_DNA"/>
</dbReference>
<dbReference type="GO" id="GO:0004312">
    <property type="term" value="F:fatty acid synthase activity"/>
    <property type="evidence" value="ECO:0007669"/>
    <property type="project" value="TreeGrafter"/>
</dbReference>
<dbReference type="InterPro" id="IPR016039">
    <property type="entry name" value="Thiolase-like"/>
</dbReference>
<dbReference type="Pfam" id="PF16197">
    <property type="entry name" value="KAsynt_C_assoc"/>
    <property type="match status" value="1"/>
</dbReference>
<keyword evidence="4" id="KW-0808">Transferase</keyword>
<dbReference type="Pfam" id="PF02801">
    <property type="entry name" value="Ketoacyl-synt_C"/>
    <property type="match status" value="1"/>
</dbReference>
<dbReference type="InterPro" id="IPR049551">
    <property type="entry name" value="PKS_DH_C"/>
</dbReference>
<dbReference type="Gene3D" id="3.40.366.10">
    <property type="entry name" value="Malonyl-Coenzyme A Acyl Carrier Protein, domain 2"/>
    <property type="match status" value="1"/>
</dbReference>
<evidence type="ECO:0000256" key="3">
    <source>
        <dbReference type="ARBA" id="ARBA00022553"/>
    </source>
</evidence>
<name>A0A2H3DR07_ARMGA</name>
<dbReference type="InterPro" id="IPR036291">
    <property type="entry name" value="NAD(P)-bd_dom_sf"/>
</dbReference>
<dbReference type="PROSITE" id="PS52004">
    <property type="entry name" value="KS3_2"/>
    <property type="match status" value="1"/>
</dbReference>
<sequence>MAPKSESTTLPAVAIVGISTELPSGQALPENLGHSAFFQFLLDKCQSYETIPLERFDIDTWYGKKIGNVVAKKGSFLKSIALFDPLEFGISSRDVATMAVSTRKLIEHSFLALLDSGIHYRGQNVGCFMSSTMETMYTVDPANEELAGSLAGYPYSAANKVSYHLDLRGPTIPTTTACSSTASALYLAVQALRARDCEAAVVGGCQLNYNVEDWIQYSDGKVLSPDGECKPFDASADGFSRGEGVAVLVVKLLNQAISDGDHIYASILGVGINSTGSAGPVSAPVADAQADAMRRAFAGTGRKPSEVDFVELHATGTAVGDPTEANWVGKAFQRDDALPVGSVKGNIGHLEITSFLASVSKVCSMFETRIIPPTVGIRTLNPAIEWKKYRLEVPTSVSHLRARSPSGRPLVSINSSGIGGANGHVLLEAPPSVGLPMNSSIDDGPTLLVTGGLSPRSASANADSLVALVKKYPSQAREISTIHGRQARQMTWRTYGIYNPKDSVLSFSPPALCPRQSSRSPIVFVFSGQGPQHINMGRELFKAFPVFRDSVLRMDAIYKGVVGHSLVLHTGLFTDEAENSSLKSETWPISIIIPSLAILQMALVDLLRSVGIVPDAVFGHSAGETPMLYGAGLASQEMALKLAIARGRAFTLAEDVDGCMAAMSCSSAQAGKIIQSAKQDLSTASVLEIACFNGPDAVTISGHRLLVERAIDIARSEGIFATKLRSSVPVHSTLMDICHDEFQDLTSQVFEEHPTAAPSLPVYSTVTGSRQSEAFTSQYFWANARQPVLFSSAAGCVRKDYPDAIYVEIGPHPVLATYLEDPQVKAVLCPLLRPRSSTPKSPSEAYTFLDSVGRITVLAPKRFEVDFRRLNMYHGSLKVVPAITYPLQRKDIPYYRGLSNQNTFRSRIHATRNGPLGQKDMNISASSHPSLIDHVICGEPVMPAAGYIEMAFAAGGRVLWNVAFEAIMPFSKNARPAKFQIDGCRWTVLSTVNSSKTSVTQTHARGHMSKSNISRPPDLDISAFQSQNTQLNVDNLYEELSYFAQYGSLYQRVTACWMNEQEGLFQIRGADEEMISEGYILHPAILDSCIHSAVHHRITGNMDPNSYFLPSRVEVVTLYDKPEPDVLQSDLYAKVIRQKWMPDAIVFDVSIVGEHGRHILKLSGLQVERHHLSPMKPVSRSFDMVHQPYGLPTLPLHYPSGAKGPKPHFPERDSSRQTPNGDTSPLDLILSQTTERLHRAADLIADDGIRVLRILDLSANDSICGTLASQILHLMDEKQLFLEYSSIRPLKAPFNSSDGCSYHNVRIEWDRARADHHDSSVFYDIIVGVDANITPSHIDILHDLLVPGGKVIISVVDKAQTPLLKLEDLWRTSIQEHFHSSNVLTTGDSILIEAQKIVLQLPDIRRGDYDKLAPSILSFSLGEELAIRGDIIRLQSSNVPVIWIESTMDISGAAARGFCRSLRREILGTRICLVLFDEIWSAPERGRYIGWLSHMKGLEYESEFVVESDGRLLLPRVVLSPSTKVPETSSAELASKYWIVKNSGQITESPRPLVPPNHVLLSIELESAPIGGLRGVYGEIVETRSREHRIKTHVAGIISGPESNFAVVHTRQLLPTTQQWKDRLDALVPILIITRCIGFASLKDHPRVRERRVILALRNGEKSDLGPRLVRTLEFFGVSTVLASGEVPQLLGVVKSGDFVLSDYDEHWESVRSICDFLGASLYFWDDPVSGTKEEVGRNPWVVSDAFKDYFEFPSLSLTPSRSPLNIIEAMEQKPDPCLLRPDVFYLLQGGIGSLGLKIALWMYEKGARKIVLTSRSGGQALSKRNPAAFRILSYLQEQPDLELCLESCDASSVSDTQRLLSRLPGRIGGCILLSAARTDGAYMKHTQDTYNHAFPPKTEAFRTLEQTLQISKLDFLVTLSSVIIFGNSGQTNYSSANTAVDFMTKDYPNAFALVAPAILDSNTVIDPDTLLPNPSLTQLVPWAMTSQQLCDCLEDGLKRLRSQAFWLYIPDLSWKELQMLCGSSPIYNHLVPPPAASSEDTTTSYTVSVEKLVCQCLNMSSEEMSPDVPLTAYGLDSLSASRLSLALRPLLTITQLQLLGDVSIRNIWSLIEKNNGHQPGENGNLHVHGDTISQGLSIDPDSHVDAMHAMVQTYSGNFPPVSKKRTTSSVGKVVLITGTTGALGCHILVNLICDPDVLHIYAANRPGDIPIEERQRQAFLDRDIHVSMKKVTMMEVDLSAETQLLDKFADTITHIIHIAWLVDFNMGLSSYEANIQGLRNLIDLALASQARLVYASSIGVFQGATGDRPLAETHINAEDAQGNGYGESKWVSEELLRLTPGLRYLILRIGQLSGDLNGTWKVSEWFPSVVQSASSFGCLPNDDKPVSWLPVNVAAQAIIDRLDISSSIIHIVNPKQVQWPQLARVVSNELNVELVPYAQWFELLENSTSDAAALPALRLLSYYKHNAEELLMKDTEAFGLPKVSAELLTTADFPQLDDNEVKKWLAYWRRLRELEIDYRKRVKSDNTFCKNFWEWSN</sequence>
<dbReference type="InterPro" id="IPR014031">
    <property type="entry name" value="Ketoacyl_synth_C"/>
</dbReference>
<organism evidence="11 12">
    <name type="scientific">Armillaria gallica</name>
    <name type="common">Bulbous honey fungus</name>
    <name type="synonym">Armillaria bulbosa</name>
    <dbReference type="NCBI Taxonomy" id="47427"/>
    <lineage>
        <taxon>Eukaryota</taxon>
        <taxon>Fungi</taxon>
        <taxon>Dikarya</taxon>
        <taxon>Basidiomycota</taxon>
        <taxon>Agaricomycotina</taxon>
        <taxon>Agaricomycetes</taxon>
        <taxon>Agaricomycetidae</taxon>
        <taxon>Agaricales</taxon>
        <taxon>Marasmiineae</taxon>
        <taxon>Physalacriaceae</taxon>
        <taxon>Armillaria</taxon>
    </lineage>
</organism>
<dbReference type="InterPro" id="IPR057326">
    <property type="entry name" value="KR_dom"/>
</dbReference>
<keyword evidence="12" id="KW-1185">Reference proteome</keyword>
<evidence type="ECO:0000256" key="6">
    <source>
        <dbReference type="ARBA" id="ARBA00023268"/>
    </source>
</evidence>
<dbReference type="GO" id="GO:0004315">
    <property type="term" value="F:3-oxoacyl-[acyl-carrier-protein] synthase activity"/>
    <property type="evidence" value="ECO:0007669"/>
    <property type="project" value="InterPro"/>
</dbReference>
<dbReference type="InterPro" id="IPR032821">
    <property type="entry name" value="PKS_assoc"/>
</dbReference>
<keyword evidence="2" id="KW-0596">Phosphopantetheine</keyword>
<dbReference type="InterPro" id="IPR050091">
    <property type="entry name" value="PKS_NRPS_Biosynth_Enz"/>
</dbReference>
<keyword evidence="3" id="KW-0597">Phosphoprotein</keyword>
<dbReference type="SMART" id="SM00827">
    <property type="entry name" value="PKS_AT"/>
    <property type="match status" value="1"/>
</dbReference>
<dbReference type="PROSITE" id="PS52019">
    <property type="entry name" value="PKS_MFAS_DH"/>
    <property type="match status" value="1"/>
</dbReference>
<dbReference type="Gene3D" id="3.40.50.720">
    <property type="entry name" value="NAD(P)-binding Rossmann-like Domain"/>
    <property type="match status" value="2"/>
</dbReference>
<dbReference type="Gene3D" id="1.10.1200.10">
    <property type="entry name" value="ACP-like"/>
    <property type="match status" value="1"/>
</dbReference>
<dbReference type="SMART" id="SM00822">
    <property type="entry name" value="PKS_KR"/>
    <property type="match status" value="1"/>
</dbReference>
<dbReference type="InterPro" id="IPR016036">
    <property type="entry name" value="Malonyl_transacylase_ACP-bd"/>
</dbReference>
<dbReference type="SUPFAM" id="SSF52151">
    <property type="entry name" value="FabD/lysophospholipase-like"/>
    <property type="match status" value="1"/>
</dbReference>
<dbReference type="Pfam" id="PF14765">
    <property type="entry name" value="PS-DH"/>
    <property type="match status" value="1"/>
</dbReference>